<proteinExistence type="predicted"/>
<protein>
    <submittedName>
        <fullName evidence="1">Uncharacterized protein</fullName>
    </submittedName>
</protein>
<accession>A0ABX5L8K1</accession>
<dbReference type="Proteomes" id="UP000245674">
    <property type="component" value="Unassembled WGS sequence"/>
</dbReference>
<keyword evidence="2" id="KW-1185">Reference proteome</keyword>
<sequence length="96" mass="11175">MQKARPIVDTFDSPIEVTLTDDGEPAAFVLERFEYDIIGQPQAHYTRSVWWDGTSSPNCIDTEFWLVDAARDNDELTRYDLRRDADGTWYLTAAWR</sequence>
<evidence type="ECO:0000313" key="1">
    <source>
        <dbReference type="EMBL" id="PWJ61208.1"/>
    </source>
</evidence>
<dbReference type="EMBL" id="QGDV01000019">
    <property type="protein sequence ID" value="PWJ61208.1"/>
    <property type="molecule type" value="Genomic_DNA"/>
</dbReference>
<reference evidence="1 2" key="1">
    <citation type="submission" date="2018-03" db="EMBL/GenBank/DDBJ databases">
        <title>Genomic Encyclopedia of Type Strains, Phase III (KMG-III): the genomes of soil and plant-associated and newly described type strains.</title>
        <authorList>
            <person name="Whitman W."/>
        </authorList>
    </citation>
    <scope>NUCLEOTIDE SEQUENCE [LARGE SCALE GENOMIC DNA]</scope>
    <source>
        <strain evidence="1 2">VKM Ac-1602</strain>
    </source>
</reference>
<gene>
    <name evidence="1" type="ORF">B0H03_11945</name>
</gene>
<organism evidence="1 2">
    <name type="scientific">Rathayibacter iranicus NCPPB 2253 = VKM Ac-1602</name>
    <dbReference type="NCBI Taxonomy" id="1328868"/>
    <lineage>
        <taxon>Bacteria</taxon>
        <taxon>Bacillati</taxon>
        <taxon>Actinomycetota</taxon>
        <taxon>Actinomycetes</taxon>
        <taxon>Micrococcales</taxon>
        <taxon>Microbacteriaceae</taxon>
        <taxon>Rathayibacter</taxon>
    </lineage>
</organism>
<comment type="caution">
    <text evidence="1">The sequence shown here is derived from an EMBL/GenBank/DDBJ whole genome shotgun (WGS) entry which is preliminary data.</text>
</comment>
<name>A0ABX5L8K1_9MICO</name>
<evidence type="ECO:0000313" key="2">
    <source>
        <dbReference type="Proteomes" id="UP000245674"/>
    </source>
</evidence>